<dbReference type="RefSeq" id="XP_003027921.1">
    <property type="nucleotide sequence ID" value="XM_003027875.1"/>
</dbReference>
<dbReference type="KEGG" id="scm:SCHCO_02495430"/>
<dbReference type="InParanoid" id="D8QI02"/>
<feature type="transmembrane region" description="Helical" evidence="1">
    <location>
        <begin position="32"/>
        <end position="52"/>
    </location>
</feature>
<organism evidence="3">
    <name type="scientific">Schizophyllum commune (strain H4-8 / FGSC 9210)</name>
    <name type="common">Split gill fungus</name>
    <dbReference type="NCBI Taxonomy" id="578458"/>
    <lineage>
        <taxon>Eukaryota</taxon>
        <taxon>Fungi</taxon>
        <taxon>Dikarya</taxon>
        <taxon>Basidiomycota</taxon>
        <taxon>Agaricomycotina</taxon>
        <taxon>Agaricomycetes</taxon>
        <taxon>Agaricomycetidae</taxon>
        <taxon>Agaricales</taxon>
        <taxon>Schizophyllaceae</taxon>
        <taxon>Schizophyllum</taxon>
    </lineage>
</organism>
<evidence type="ECO:0000313" key="2">
    <source>
        <dbReference type="EMBL" id="EFI93018.1"/>
    </source>
</evidence>
<evidence type="ECO:0000256" key="1">
    <source>
        <dbReference type="SAM" id="Phobius"/>
    </source>
</evidence>
<dbReference type="VEuPathDB" id="FungiDB:SCHCODRAFT_02495430"/>
<accession>D8QI02</accession>
<gene>
    <name evidence="2" type="ORF">SCHCODRAFT_83424</name>
</gene>
<dbReference type="GeneID" id="9591692"/>
<evidence type="ECO:0000313" key="3">
    <source>
        <dbReference type="Proteomes" id="UP000007431"/>
    </source>
</evidence>
<protein>
    <submittedName>
        <fullName evidence="2">Expressed protein</fullName>
    </submittedName>
</protein>
<sequence>MYVVAARQRNALVQSSPSDDSLIVGPQQDRPAFAFTTPIMTIMLAAIVALTVRATSLILRRSWVNPPLLSYLRQRVGAQWRCLRPATHAESGLDMVYKTTSMFDNQLPVRFFVNDVDSNTAPYGVVSSLSKVSYEVQPARRWTRRMMPPRPTTSMMLVRAPQRRAHNLVPEAAANKLKSIGGSLKVNV</sequence>
<dbReference type="HOGENOM" id="CLU_1441806_0_0_1"/>
<keyword evidence="3" id="KW-1185">Reference proteome</keyword>
<name>D8QI02_SCHCM</name>
<proteinExistence type="predicted"/>
<dbReference type="Proteomes" id="UP000007431">
    <property type="component" value="Unassembled WGS sequence"/>
</dbReference>
<keyword evidence="1" id="KW-0812">Transmembrane</keyword>
<dbReference type="AlphaFoldDB" id="D8QI02"/>
<reference evidence="2 3" key="1">
    <citation type="journal article" date="2010" name="Nat. Biotechnol.">
        <title>Genome sequence of the model mushroom Schizophyllum commune.</title>
        <authorList>
            <person name="Ohm R.A."/>
            <person name="de Jong J.F."/>
            <person name="Lugones L.G."/>
            <person name="Aerts A."/>
            <person name="Kothe E."/>
            <person name="Stajich J.E."/>
            <person name="de Vries R.P."/>
            <person name="Record E."/>
            <person name="Levasseur A."/>
            <person name="Baker S.E."/>
            <person name="Bartholomew K.A."/>
            <person name="Coutinho P.M."/>
            <person name="Erdmann S."/>
            <person name="Fowler T.J."/>
            <person name="Gathman A.C."/>
            <person name="Lombard V."/>
            <person name="Henrissat B."/>
            <person name="Knabe N."/>
            <person name="Kuees U."/>
            <person name="Lilly W.W."/>
            <person name="Lindquist E."/>
            <person name="Lucas S."/>
            <person name="Magnuson J.K."/>
            <person name="Piumi F."/>
            <person name="Raudaskoski M."/>
            <person name="Salamov A."/>
            <person name="Schmutz J."/>
            <person name="Schwarze F.W.M.R."/>
            <person name="vanKuyk P.A."/>
            <person name="Horton J.S."/>
            <person name="Grigoriev I.V."/>
            <person name="Woesten H.A.B."/>
        </authorList>
    </citation>
    <scope>NUCLEOTIDE SEQUENCE [LARGE SCALE GENOMIC DNA]</scope>
    <source>
        <strain evidence="3">H4-8 / FGSC 9210</strain>
    </source>
</reference>
<keyword evidence="1" id="KW-0472">Membrane</keyword>
<dbReference type="EMBL" id="GL377312">
    <property type="protein sequence ID" value="EFI93018.1"/>
    <property type="molecule type" value="Genomic_DNA"/>
</dbReference>
<keyword evidence="1" id="KW-1133">Transmembrane helix</keyword>